<dbReference type="InterPro" id="IPR043131">
    <property type="entry name" value="BCAT-like_N"/>
</dbReference>
<name>A0A239IXG2_EKHLU</name>
<dbReference type="RefSeq" id="WP_089356600.1">
    <property type="nucleotide sequence ID" value="NZ_FZPD01000003.1"/>
</dbReference>
<dbReference type="InterPro" id="IPR043132">
    <property type="entry name" value="BCAT-like_C"/>
</dbReference>
<dbReference type="InterPro" id="IPR036038">
    <property type="entry name" value="Aminotransferase-like"/>
</dbReference>
<dbReference type="SUPFAM" id="SSF56752">
    <property type="entry name" value="D-aminoacid aminotransferase-like PLP-dependent enzymes"/>
    <property type="match status" value="1"/>
</dbReference>
<dbReference type="InterPro" id="IPR001544">
    <property type="entry name" value="Aminotrans_IV"/>
</dbReference>
<evidence type="ECO:0000313" key="2">
    <source>
        <dbReference type="Proteomes" id="UP000198393"/>
    </source>
</evidence>
<keyword evidence="1" id="KW-0456">Lyase</keyword>
<dbReference type="Gene3D" id="3.20.10.10">
    <property type="entry name" value="D-amino Acid Aminotransferase, subunit A, domain 2"/>
    <property type="match status" value="1"/>
</dbReference>
<dbReference type="Gene3D" id="3.30.470.10">
    <property type="match status" value="1"/>
</dbReference>
<reference evidence="1 2" key="1">
    <citation type="submission" date="2017-06" db="EMBL/GenBank/DDBJ databases">
        <authorList>
            <person name="Kim H.J."/>
            <person name="Triplett B.A."/>
        </authorList>
    </citation>
    <scope>NUCLEOTIDE SEQUENCE [LARGE SCALE GENOMIC DNA]</scope>
    <source>
        <strain evidence="1 2">DSM 19307</strain>
    </source>
</reference>
<dbReference type="Proteomes" id="UP000198393">
    <property type="component" value="Unassembled WGS sequence"/>
</dbReference>
<dbReference type="OrthoDB" id="1148709at2"/>
<proteinExistence type="predicted"/>
<organism evidence="1 2">
    <name type="scientific">Ekhidna lutea</name>
    <dbReference type="NCBI Taxonomy" id="447679"/>
    <lineage>
        <taxon>Bacteria</taxon>
        <taxon>Pseudomonadati</taxon>
        <taxon>Bacteroidota</taxon>
        <taxon>Cytophagia</taxon>
        <taxon>Cytophagales</taxon>
        <taxon>Reichenbachiellaceae</taxon>
        <taxon>Ekhidna</taxon>
    </lineage>
</organism>
<keyword evidence="2" id="KW-1185">Reference proteome</keyword>
<accession>A0A239IXG2</accession>
<protein>
    <submittedName>
        <fullName evidence="1">4-amino-4-deoxychorismate lyase</fullName>
    </submittedName>
</protein>
<evidence type="ECO:0000313" key="1">
    <source>
        <dbReference type="EMBL" id="SNS97908.1"/>
    </source>
</evidence>
<dbReference type="Pfam" id="PF01063">
    <property type="entry name" value="Aminotran_4"/>
    <property type="match status" value="1"/>
</dbReference>
<dbReference type="AlphaFoldDB" id="A0A239IXG2"/>
<dbReference type="GO" id="GO:0016829">
    <property type="term" value="F:lyase activity"/>
    <property type="evidence" value="ECO:0007669"/>
    <property type="project" value="UniProtKB-KW"/>
</dbReference>
<sequence>MRFIESILFKDGVYKNLSIHQERMDDVFKKYAPGNNSHALIRILPDLKMEGTYKVRLVYDMDTEDVEYDIEFAEYQPRQIKTLQVVHSKPFDYSMKFEDRTKINKLVKSSNADDIIIAIDNHITDGSYFNLAFWNGVEWLTPDTPLLKGVKRTQLMQEGKIKETTIQISDLNAFEKVSLINAMIGLGELELPISAIEIPKTGG</sequence>
<gene>
    <name evidence="1" type="ORF">SAMN05421640_1867</name>
</gene>
<dbReference type="EMBL" id="FZPD01000003">
    <property type="protein sequence ID" value="SNS97908.1"/>
    <property type="molecule type" value="Genomic_DNA"/>
</dbReference>